<dbReference type="PROSITE" id="PS00557">
    <property type="entry name" value="FMN_HYDROXY_ACID_DH_1"/>
    <property type="match status" value="1"/>
</dbReference>
<name>A0A2A6CAM5_PRIPA</name>
<comment type="cofactor">
    <cofactor evidence="1">
        <name>FMN</name>
        <dbReference type="ChEBI" id="CHEBI:58210"/>
    </cofactor>
</comment>
<dbReference type="GO" id="GO:0003973">
    <property type="term" value="F:(S)-2-hydroxy-acid oxidase activity"/>
    <property type="evidence" value="ECO:0000318"/>
    <property type="project" value="GO_Central"/>
</dbReference>
<dbReference type="InterPro" id="IPR037396">
    <property type="entry name" value="FMN_HAD"/>
</dbReference>
<accession>A0A2A6CAM5</accession>
<evidence type="ECO:0000256" key="5">
    <source>
        <dbReference type="ARBA" id="ARBA00024042"/>
    </source>
</evidence>
<dbReference type="CDD" id="cd02809">
    <property type="entry name" value="alpha_hydroxyacid_oxid_FMN"/>
    <property type="match status" value="1"/>
</dbReference>
<keyword evidence="2" id="KW-0285">Flavoprotein</keyword>
<dbReference type="InterPro" id="IPR008259">
    <property type="entry name" value="FMN_hydac_DH_AS"/>
</dbReference>
<keyword evidence="3" id="KW-0288">FMN</keyword>
<dbReference type="Gene3D" id="3.20.20.70">
    <property type="entry name" value="Aldolase class I"/>
    <property type="match status" value="1"/>
</dbReference>
<protein>
    <submittedName>
        <fullName evidence="8">FMN hydroxy acid dehydrogenase domain-containing protein</fullName>
    </submittedName>
</protein>
<dbReference type="Pfam" id="PF01070">
    <property type="entry name" value="FMN_dh"/>
    <property type="match status" value="1"/>
</dbReference>
<comment type="catalytic activity">
    <reaction evidence="7">
        <text>2-hydroxyoctanoate + O2 = 2-oxooctanoate + H2O2</text>
        <dbReference type="Rhea" id="RHEA:67940"/>
        <dbReference type="ChEBI" id="CHEBI:15379"/>
        <dbReference type="ChEBI" id="CHEBI:16240"/>
        <dbReference type="ChEBI" id="CHEBI:133514"/>
        <dbReference type="ChEBI" id="CHEBI:176689"/>
    </reaction>
    <physiologicalReaction direction="left-to-right" evidence="7">
        <dbReference type="Rhea" id="RHEA:67941"/>
    </physiologicalReaction>
</comment>
<accession>A0A8R1UHK7</accession>
<gene>
    <name evidence="8" type="primary">WBGene00118354</name>
</gene>
<dbReference type="GO" id="GO:0005782">
    <property type="term" value="C:peroxisomal matrix"/>
    <property type="evidence" value="ECO:0000318"/>
    <property type="project" value="GO_Central"/>
</dbReference>
<dbReference type="InterPro" id="IPR012133">
    <property type="entry name" value="Alpha-hydoxy_acid_DH_FMN"/>
</dbReference>
<dbReference type="PANTHER" id="PTHR10578">
    <property type="entry name" value="S -2-HYDROXY-ACID OXIDASE-RELATED"/>
    <property type="match status" value="1"/>
</dbReference>
<evidence type="ECO:0000256" key="3">
    <source>
        <dbReference type="ARBA" id="ARBA00022643"/>
    </source>
</evidence>
<evidence type="ECO:0000256" key="1">
    <source>
        <dbReference type="ARBA" id="ARBA00001917"/>
    </source>
</evidence>
<dbReference type="FunFam" id="3.20.20.70:FF:000029">
    <property type="entry name" value="L-lactate dehydrogenase"/>
    <property type="match status" value="1"/>
</dbReference>
<sequence>MFLFIFLRNFRQRTSIKMVVPSGLLTIGDYEKSATSLLPVHPRDYYNGGSEDEVTLRENKRAFDDYTIRPFCLCDASKCSLSTSFLSTSLSHPIGIAPTAFHRMAHPDGELATVRGAKCSKSLMIASSWSTIPLEDMKKQSNGHPMWFQLYVYKDRVLTESIVRRAEKAGYTAIVLTVDTPILGRRLTDTRNRFQLPSHLKFANFASVAQEKMPSASNESSAFMNYVSGQIDPTLTWKDVKELTKATSLPVIVKGVMRAEDAVEAVNSGVKGIIVSNHGGRQIDSGPATIHILREIVEAVNGKVEVWMDGGIRNGRDVFKALALGATGVFVGRPILWGLTVAGEAGVSHVLEILKQELEYTMRLAGCPTIESIREAKDIVVHKSFFAKL</sequence>
<evidence type="ECO:0000256" key="4">
    <source>
        <dbReference type="ARBA" id="ARBA00023002"/>
    </source>
</evidence>
<evidence type="ECO:0000313" key="8">
    <source>
        <dbReference type="EnsemblMetazoa" id="PPA28800.1"/>
    </source>
</evidence>
<dbReference type="AlphaFoldDB" id="A0A2A6CAM5"/>
<dbReference type="InterPro" id="IPR000262">
    <property type="entry name" value="FMN-dep_DH"/>
</dbReference>
<evidence type="ECO:0000313" key="9">
    <source>
        <dbReference type="Proteomes" id="UP000005239"/>
    </source>
</evidence>
<evidence type="ECO:0000256" key="2">
    <source>
        <dbReference type="ARBA" id="ARBA00022630"/>
    </source>
</evidence>
<dbReference type="SUPFAM" id="SSF51395">
    <property type="entry name" value="FMN-linked oxidoreductases"/>
    <property type="match status" value="1"/>
</dbReference>
<comment type="similarity">
    <text evidence="5">Belongs to the FMN-dependent alpha-hydroxy acid dehydrogenase family.</text>
</comment>
<reference evidence="8" key="2">
    <citation type="submission" date="2022-06" db="UniProtKB">
        <authorList>
            <consortium name="EnsemblMetazoa"/>
        </authorList>
    </citation>
    <scope>IDENTIFICATION</scope>
    <source>
        <strain evidence="8">PS312</strain>
    </source>
</reference>
<keyword evidence="4" id="KW-0560">Oxidoreductase</keyword>
<dbReference type="GO" id="GO:0010181">
    <property type="term" value="F:FMN binding"/>
    <property type="evidence" value="ECO:0007669"/>
    <property type="project" value="InterPro"/>
</dbReference>
<dbReference type="PANTHER" id="PTHR10578:SF149">
    <property type="entry name" value="2-HYDROXYACID OXIDASE 2"/>
    <property type="match status" value="1"/>
</dbReference>
<evidence type="ECO:0000256" key="7">
    <source>
        <dbReference type="ARBA" id="ARBA00029327"/>
    </source>
</evidence>
<evidence type="ECO:0000256" key="6">
    <source>
        <dbReference type="ARBA" id="ARBA00029325"/>
    </source>
</evidence>
<proteinExistence type="inferred from homology"/>
<keyword evidence="9" id="KW-1185">Reference proteome</keyword>
<dbReference type="OrthoDB" id="25826at2759"/>
<dbReference type="Proteomes" id="UP000005239">
    <property type="component" value="Unassembled WGS sequence"/>
</dbReference>
<reference evidence="9" key="1">
    <citation type="journal article" date="2008" name="Nat. Genet.">
        <title>The Pristionchus pacificus genome provides a unique perspective on nematode lifestyle and parasitism.</title>
        <authorList>
            <person name="Dieterich C."/>
            <person name="Clifton S.W."/>
            <person name="Schuster L.N."/>
            <person name="Chinwalla A."/>
            <person name="Delehaunty K."/>
            <person name="Dinkelacker I."/>
            <person name="Fulton L."/>
            <person name="Fulton R."/>
            <person name="Godfrey J."/>
            <person name="Minx P."/>
            <person name="Mitreva M."/>
            <person name="Roeseler W."/>
            <person name="Tian H."/>
            <person name="Witte H."/>
            <person name="Yang S.P."/>
            <person name="Wilson R.K."/>
            <person name="Sommer R.J."/>
        </authorList>
    </citation>
    <scope>NUCLEOTIDE SEQUENCE [LARGE SCALE GENOMIC DNA]</scope>
    <source>
        <strain evidence="9">PS312</strain>
    </source>
</reference>
<comment type="catalytic activity">
    <reaction evidence="6">
        <text>a (2S)-2-hydroxycarboxylate + O2 = a 2-oxocarboxylate + H2O2</text>
        <dbReference type="Rhea" id="RHEA:16789"/>
        <dbReference type="ChEBI" id="CHEBI:15379"/>
        <dbReference type="ChEBI" id="CHEBI:16240"/>
        <dbReference type="ChEBI" id="CHEBI:35179"/>
        <dbReference type="ChEBI" id="CHEBI:58123"/>
        <dbReference type="EC" id="1.1.3.15"/>
    </reaction>
    <physiologicalReaction direction="left-to-right" evidence="6">
        <dbReference type="Rhea" id="RHEA:16790"/>
    </physiologicalReaction>
</comment>
<organism evidence="8 9">
    <name type="scientific">Pristionchus pacificus</name>
    <name type="common">Parasitic nematode worm</name>
    <dbReference type="NCBI Taxonomy" id="54126"/>
    <lineage>
        <taxon>Eukaryota</taxon>
        <taxon>Metazoa</taxon>
        <taxon>Ecdysozoa</taxon>
        <taxon>Nematoda</taxon>
        <taxon>Chromadorea</taxon>
        <taxon>Rhabditida</taxon>
        <taxon>Rhabditina</taxon>
        <taxon>Diplogasteromorpha</taxon>
        <taxon>Diplogasteroidea</taxon>
        <taxon>Neodiplogasteridae</taxon>
        <taxon>Pristionchus</taxon>
    </lineage>
</organism>
<dbReference type="EnsemblMetazoa" id="PPA28800.1">
    <property type="protein sequence ID" value="PPA28800.1"/>
    <property type="gene ID" value="WBGene00118354"/>
</dbReference>
<dbReference type="InterPro" id="IPR013785">
    <property type="entry name" value="Aldolase_TIM"/>
</dbReference>
<dbReference type="PROSITE" id="PS51349">
    <property type="entry name" value="FMN_HYDROXY_ACID_DH_2"/>
    <property type="match status" value="1"/>
</dbReference>
<dbReference type="PIRSF" id="PIRSF000138">
    <property type="entry name" value="Al-hdrx_acd_dh"/>
    <property type="match status" value="1"/>
</dbReference>